<keyword evidence="2" id="KW-1185">Reference proteome</keyword>
<dbReference type="AlphaFoldDB" id="A0AAV8YXH3"/>
<evidence type="ECO:0000313" key="2">
    <source>
        <dbReference type="Proteomes" id="UP001162162"/>
    </source>
</evidence>
<accession>A0AAV8YXH3</accession>
<reference evidence="1" key="1">
    <citation type="journal article" date="2023" name="Insect Mol. Biol.">
        <title>Genome sequencing provides insights into the evolution of gene families encoding plant cell wall-degrading enzymes in longhorned beetles.</title>
        <authorList>
            <person name="Shin N.R."/>
            <person name="Okamura Y."/>
            <person name="Kirsch R."/>
            <person name="Pauchet Y."/>
        </authorList>
    </citation>
    <scope>NUCLEOTIDE SEQUENCE</scope>
    <source>
        <strain evidence="1">AMC_N1</strain>
    </source>
</reference>
<organism evidence="1 2">
    <name type="scientific">Aromia moschata</name>
    <dbReference type="NCBI Taxonomy" id="1265417"/>
    <lineage>
        <taxon>Eukaryota</taxon>
        <taxon>Metazoa</taxon>
        <taxon>Ecdysozoa</taxon>
        <taxon>Arthropoda</taxon>
        <taxon>Hexapoda</taxon>
        <taxon>Insecta</taxon>
        <taxon>Pterygota</taxon>
        <taxon>Neoptera</taxon>
        <taxon>Endopterygota</taxon>
        <taxon>Coleoptera</taxon>
        <taxon>Polyphaga</taxon>
        <taxon>Cucujiformia</taxon>
        <taxon>Chrysomeloidea</taxon>
        <taxon>Cerambycidae</taxon>
        <taxon>Cerambycinae</taxon>
        <taxon>Callichromatini</taxon>
        <taxon>Aromia</taxon>
    </lineage>
</organism>
<dbReference type="EMBL" id="JAPWTK010000031">
    <property type="protein sequence ID" value="KAJ8956272.1"/>
    <property type="molecule type" value="Genomic_DNA"/>
</dbReference>
<sequence>MEKSYGAVQRSPRGIQNEQCLLPTLELSTVLLNNIETIDSCTDSIETIDTRDIESFHPQLRTWQRGRRPRCTALELLCPNGGPYVDCFYPTFQYSDNPMLSADSNGEISLKACTALELLCPNGGPYVDCFYPTFQYSDNPMLSADSNGEASLKAKLRRIQGAAYTETPKLKLANSPEISQPTTLASRQAFTSHLSIRKQRFLND</sequence>
<dbReference type="Proteomes" id="UP001162162">
    <property type="component" value="Unassembled WGS sequence"/>
</dbReference>
<gene>
    <name evidence="1" type="ORF">NQ318_015008</name>
</gene>
<evidence type="ECO:0000313" key="1">
    <source>
        <dbReference type="EMBL" id="KAJ8956272.1"/>
    </source>
</evidence>
<protein>
    <submittedName>
        <fullName evidence="1">Uncharacterized protein</fullName>
    </submittedName>
</protein>
<comment type="caution">
    <text evidence="1">The sequence shown here is derived from an EMBL/GenBank/DDBJ whole genome shotgun (WGS) entry which is preliminary data.</text>
</comment>
<proteinExistence type="predicted"/>
<name>A0AAV8YXH3_9CUCU</name>